<dbReference type="EMBL" id="CP012502">
    <property type="protein sequence ID" value="AOM83796.1"/>
    <property type="molecule type" value="Genomic_DNA"/>
</dbReference>
<dbReference type="AlphaFoldDB" id="A0A1D7QZJ2"/>
<name>A0A1D7QZJ2_9BACI</name>
<dbReference type="EMBL" id="CP012502">
    <property type="protein sequence ID" value="AOM83894.1"/>
    <property type="molecule type" value="Genomic_DNA"/>
</dbReference>
<sequence>MNRNANLRDFWEHKVKEVQKSGLSVAEWVRQNDEFTVHQVRYWIRKFKEESKSLATAEQPQTNWIPVNVDATSRPDPQMIYLTLPNDSRLEIPSGLDQSDLTNLLRAVNAL</sequence>
<dbReference type="KEGG" id="bbev:BBEV_1541"/>
<keyword evidence="7" id="KW-1185">Reference proteome</keyword>
<dbReference type="OrthoDB" id="9808061at2"/>
<dbReference type="KEGG" id="bbev:BBEV_2555"/>
<dbReference type="EMBL" id="CP012502">
    <property type="protein sequence ID" value="AOM84422.1"/>
    <property type="molecule type" value="Genomic_DNA"/>
</dbReference>
<evidence type="ECO:0000313" key="4">
    <source>
        <dbReference type="EMBL" id="AOM83887.1"/>
    </source>
</evidence>
<evidence type="ECO:0008006" key="8">
    <source>
        <dbReference type="Google" id="ProtNLM"/>
    </source>
</evidence>
<evidence type="ECO:0000313" key="3">
    <source>
        <dbReference type="EMBL" id="AOM83796.1"/>
    </source>
</evidence>
<dbReference type="KEGG" id="bbev:BBEV_3105"/>
<accession>A0A1D7QZJ2</accession>
<dbReference type="NCBIfam" id="NF047593">
    <property type="entry name" value="IS66_ISAeme5_TnpA"/>
    <property type="match status" value="1"/>
</dbReference>
<proteinExistence type="predicted"/>
<reference evidence="6 7" key="1">
    <citation type="submission" date="2015-08" db="EMBL/GenBank/DDBJ databases">
        <title>The complete genome sequence of Bacillus beveridgei MLTeJB.</title>
        <authorList>
            <person name="Hanson T.E."/>
            <person name="Mesa C."/>
            <person name="Basesman S.M."/>
            <person name="Oremland R.S."/>
        </authorList>
    </citation>
    <scope>NUCLEOTIDE SEQUENCE [LARGE SCALE GENOMIC DNA]</scope>
    <source>
        <strain evidence="6 7">MLTeJB</strain>
    </source>
</reference>
<dbReference type="KEGG" id="bbev:BBEV_2548"/>
<dbReference type="STRING" id="632773.BBEV_0689"/>
<dbReference type="Proteomes" id="UP000094463">
    <property type="component" value="Chromosome"/>
</dbReference>
<evidence type="ECO:0000313" key="5">
    <source>
        <dbReference type="EMBL" id="AOM83894.1"/>
    </source>
</evidence>
<dbReference type="RefSeq" id="WP_069364181.1">
    <property type="nucleotide sequence ID" value="NZ_CP012502.1"/>
</dbReference>
<dbReference type="EMBL" id="CP012502">
    <property type="protein sequence ID" value="AOM82903.1"/>
    <property type="molecule type" value="Genomic_DNA"/>
</dbReference>
<evidence type="ECO:0000313" key="7">
    <source>
        <dbReference type="Proteomes" id="UP000094463"/>
    </source>
</evidence>
<gene>
    <name evidence="1" type="ORF">BBEV_0689</name>
    <name evidence="2" type="ORF">BBEV_1541</name>
    <name evidence="3" type="ORF">BBEV_2456</name>
    <name evidence="4" type="ORF">BBEV_2548</name>
    <name evidence="5" type="ORF">BBEV_2555</name>
    <name evidence="6" type="ORF">BBEV_3105</name>
</gene>
<dbReference type="KEGG" id="bbev:BBEV_0689"/>
<dbReference type="EMBL" id="CP012502">
    <property type="protein sequence ID" value="AOM83887.1"/>
    <property type="molecule type" value="Genomic_DNA"/>
</dbReference>
<evidence type="ECO:0000313" key="1">
    <source>
        <dbReference type="EMBL" id="AOM82061.1"/>
    </source>
</evidence>
<evidence type="ECO:0000313" key="6">
    <source>
        <dbReference type="EMBL" id="AOM84422.1"/>
    </source>
</evidence>
<dbReference type="KEGG" id="bbev:BBEV_2456"/>
<protein>
    <recommendedName>
        <fullName evidence="8">Transposase</fullName>
    </recommendedName>
</protein>
<dbReference type="EMBL" id="CP012502">
    <property type="protein sequence ID" value="AOM82061.1"/>
    <property type="molecule type" value="Genomic_DNA"/>
</dbReference>
<evidence type="ECO:0000313" key="2">
    <source>
        <dbReference type="EMBL" id="AOM82903.1"/>
    </source>
</evidence>
<organism evidence="6 7">
    <name type="scientific">Salisediminibacterium beveridgei</name>
    <dbReference type="NCBI Taxonomy" id="632773"/>
    <lineage>
        <taxon>Bacteria</taxon>
        <taxon>Bacillati</taxon>
        <taxon>Bacillota</taxon>
        <taxon>Bacilli</taxon>
        <taxon>Bacillales</taxon>
        <taxon>Bacillaceae</taxon>
        <taxon>Salisediminibacterium</taxon>
    </lineage>
</organism>